<dbReference type="PIR" id="S75741">
    <property type="entry name" value="S75741"/>
</dbReference>
<dbReference type="KEGG" id="syn:slr0559"/>
<keyword evidence="4" id="KW-0472">Membrane</keyword>
<dbReference type="GO" id="GO:0016020">
    <property type="term" value="C:membrane"/>
    <property type="evidence" value="ECO:0007669"/>
    <property type="project" value="UniProtKB-SubCell"/>
</dbReference>
<organism evidence="7 8">
    <name type="scientific">Synechocystis sp. (strain ATCC 27184 / PCC 6803 / Kazusa)</name>
    <dbReference type="NCBI Taxonomy" id="1111708"/>
    <lineage>
        <taxon>Bacteria</taxon>
        <taxon>Bacillati</taxon>
        <taxon>Cyanobacteriota</taxon>
        <taxon>Cyanophyceae</taxon>
        <taxon>Synechococcales</taxon>
        <taxon>Merismopediaceae</taxon>
        <taxon>Synechocystis</taxon>
    </lineage>
</organism>
<name>Q55387_SYNY3</name>
<keyword evidence="2" id="KW-0812">Transmembrane</keyword>
<evidence type="ECO:0000256" key="1">
    <source>
        <dbReference type="ARBA" id="ARBA00004370"/>
    </source>
</evidence>
<dbReference type="EnsemblBacteria" id="BAA10476">
    <property type="protein sequence ID" value="BAA10476"/>
    <property type="gene ID" value="BAA10476"/>
</dbReference>
<keyword evidence="3" id="KW-1133">Transmembrane helix</keyword>
<gene>
    <name evidence="7" type="primary">natB</name>
</gene>
<protein>
    <submittedName>
        <fullName evidence="7">Periplasmic binding protein of ABC transporter for natural amino acids</fullName>
    </submittedName>
</protein>
<dbReference type="PANTHER" id="PTHR30483:SF6">
    <property type="entry name" value="PERIPLASMIC BINDING PROTEIN OF ABC TRANSPORTER FOR NATURAL AMINO ACIDS"/>
    <property type="match status" value="1"/>
</dbReference>
<evidence type="ECO:0000256" key="2">
    <source>
        <dbReference type="ARBA" id="ARBA00022692"/>
    </source>
</evidence>
<dbReference type="SMR" id="Q55387"/>
<comment type="subcellular location">
    <subcellularLocation>
        <location evidence="1">Membrane</location>
    </subcellularLocation>
</comment>
<dbReference type="Gene3D" id="3.40.50.2300">
    <property type="match status" value="2"/>
</dbReference>
<dbReference type="TCDB" id="3.A.1.4.2">
    <property type="family name" value="the atp-binding cassette (abc) superfamily"/>
</dbReference>
<reference evidence="7 8" key="1">
    <citation type="journal article" date="1995" name="DNA Res.">
        <title>Sequence analysis of the genome of the unicellular cyanobacterium Synechocystis sp. strain PCC6803. I. Sequence features in the 1 Mb region from map positions 64% to 92% of the genome.</title>
        <authorList>
            <person name="Kaneko T."/>
            <person name="Tanaka A."/>
            <person name="Sato S."/>
            <person name="Kotani H."/>
            <person name="Sazuka T."/>
            <person name="Miyajima N."/>
            <person name="Sugiura M."/>
            <person name="Tabata S."/>
        </authorList>
    </citation>
    <scope>NUCLEOTIDE SEQUENCE [LARGE SCALE GENOMIC DNA]</scope>
    <source>
        <strain evidence="8">ATCC 27184 / PCC 6803 / Kazusa</strain>
    </source>
</reference>
<dbReference type="eggNOG" id="COG0683">
    <property type="taxonomic scope" value="Bacteria"/>
</dbReference>
<dbReference type="EMBL" id="BA000022">
    <property type="protein sequence ID" value="BAA10476.1"/>
    <property type="molecule type" value="Genomic_DNA"/>
</dbReference>
<dbReference type="Pfam" id="PF01094">
    <property type="entry name" value="ANF_receptor"/>
    <property type="match status" value="1"/>
</dbReference>
<reference evidence="7 8" key="2">
    <citation type="journal article" date="1996" name="DNA Res.">
        <title>Sequence analysis of the genome of the unicellular cyanobacterium Synechocystis sp. strain PCC6803. II. Sequence determination of the entire genome and assignment of potential protein-coding regions.</title>
        <authorList>
            <person name="Kaneko T."/>
            <person name="Sato S."/>
            <person name="Kotani H."/>
            <person name="Tanaka A."/>
            <person name="Asamizu E."/>
            <person name="Nakamura Y."/>
            <person name="Miyajima N."/>
            <person name="Hirosawa M."/>
            <person name="Sugiura M."/>
            <person name="Sasamoto S."/>
            <person name="Kimura T."/>
            <person name="Hosouchi T."/>
            <person name="Matsuno A."/>
            <person name="Muraki A."/>
            <person name="Nakazaki N."/>
            <person name="Naruo K."/>
            <person name="Okumura S."/>
            <person name="Shimpo S."/>
            <person name="Takeuchi C."/>
            <person name="Wada T."/>
            <person name="Watanabe A."/>
            <person name="Yamada M."/>
            <person name="Yasuda M."/>
            <person name="Tabata S."/>
        </authorList>
    </citation>
    <scope>NUCLEOTIDE SEQUENCE [LARGE SCALE GENOMIC DNA]</scope>
    <source>
        <strain evidence="8">ATCC 27184 / PCC 6803 / Kazusa</strain>
    </source>
</reference>
<evidence type="ECO:0000259" key="6">
    <source>
        <dbReference type="Pfam" id="PF01094"/>
    </source>
</evidence>
<evidence type="ECO:0000256" key="5">
    <source>
        <dbReference type="SAM" id="MobiDB-lite"/>
    </source>
</evidence>
<dbReference type="PaxDb" id="1148-1001235"/>
<sequence>MNNLVGDFFRMRLFWPQSRRRLTAIALNLALAGTTAGLMFACAEPEPTPGDGASQPSTGGEGGALKLGALLPATGDLSSIGQNMPLAVQLAVDTINACGGVNGQDVTVVIEDDQTDPTAGVSAMTKLAEADQVAGVVGSFASSVSSAAVPIAVRNNIMMISPGSTSPVFTDQAKKGEFKGFWARTAPPDTYQAQALAALAKKQGFTDAATVVINNDYGVGFEKVFVESFTADGGNVTNKDNPVRYDPKAATLDTEAAQGFANSPDAVAAILYADTGSVLVQSAYRQGLMDGVTLLLTDGVYSPDFVEKVGKDANGVSLLSGALGTVPGADGKSLEAFTAQWKDATGGKDVTAFVPHTYDATVLMMLAAEAAKSNTGAGIQSKIRDVSNGPGEEVTDACEAIAMVREGKDINYQGASGNVDIDENGDVVGTYDVWTVKGDGTLEVIDKVTPGSGS</sequence>
<dbReference type="CDD" id="cd06346">
    <property type="entry name" value="PBP1_ABC_ligand_binding-like"/>
    <property type="match status" value="1"/>
</dbReference>
<evidence type="ECO:0000313" key="7">
    <source>
        <dbReference type="EMBL" id="BAA10476.1"/>
    </source>
</evidence>
<dbReference type="InterPro" id="IPR051010">
    <property type="entry name" value="BCAA_transport"/>
</dbReference>
<dbReference type="STRING" id="1148.gene:10499979"/>
<keyword evidence="8" id="KW-1185">Reference proteome</keyword>
<dbReference type="InterPro" id="IPR028082">
    <property type="entry name" value="Peripla_BP_I"/>
</dbReference>
<dbReference type="Proteomes" id="UP000001425">
    <property type="component" value="Chromosome"/>
</dbReference>
<dbReference type="SUPFAM" id="SSF53822">
    <property type="entry name" value="Periplasmic binding protein-like I"/>
    <property type="match status" value="1"/>
</dbReference>
<dbReference type="InParanoid" id="Q55387"/>
<feature type="region of interest" description="Disordered" evidence="5">
    <location>
        <begin position="42"/>
        <end position="61"/>
    </location>
</feature>
<feature type="domain" description="Receptor ligand binding region" evidence="6">
    <location>
        <begin position="86"/>
        <end position="439"/>
    </location>
</feature>
<evidence type="ECO:0000313" key="8">
    <source>
        <dbReference type="Proteomes" id="UP000001425"/>
    </source>
</evidence>
<dbReference type="AlphaFoldDB" id="Q55387"/>
<evidence type="ECO:0000256" key="4">
    <source>
        <dbReference type="ARBA" id="ARBA00023136"/>
    </source>
</evidence>
<evidence type="ECO:0000256" key="3">
    <source>
        <dbReference type="ARBA" id="ARBA00022989"/>
    </source>
</evidence>
<dbReference type="PANTHER" id="PTHR30483">
    <property type="entry name" value="LEUCINE-SPECIFIC-BINDING PROTEIN"/>
    <property type="match status" value="1"/>
</dbReference>
<dbReference type="PhylomeDB" id="Q55387"/>
<proteinExistence type="predicted"/>
<dbReference type="InterPro" id="IPR001828">
    <property type="entry name" value="ANF_lig-bd_rcpt"/>
</dbReference>
<accession>Q55387</accession>